<dbReference type="InterPro" id="IPR020471">
    <property type="entry name" value="AKR"/>
</dbReference>
<evidence type="ECO:0000259" key="2">
    <source>
        <dbReference type="Pfam" id="PF00248"/>
    </source>
</evidence>
<comment type="similarity">
    <text evidence="1">Belongs to the aldo/keto reductase family.</text>
</comment>
<dbReference type="InterPro" id="IPR018170">
    <property type="entry name" value="Aldo/ket_reductase_CS"/>
</dbReference>
<sequence length="364" mass="41798">MVEEYIELRNGAKMPRVGLGTWQAPPDLTKAAIKCAVKSGYRLLDTANDYSNEHVIGEALEELFSEGVVKREELFIQCKLWNTNHRPEHVKQDLLDTLHDLKLDYVDSFVIHWPQAVPSNGKYCAKRSDGCSLAHESKKTMFPVDDDGYWCTDKESHYVDTWAVMETLVDEGLTRSIGLSNFNRRQVEEILSVTKKHFPCVLQNESHPYLHELDLRNFCRINRIAFQAYSALGSANRPWRNFGSITSGAPKTGHEILEHPDILKIAQKYGKSTANVVMRWHLQIGGTLVAKSTNPGRIEANYKVWDFELTQDEMSVFEELNVGWRHLIWPETSNHPDFPFKDDLPTITSCRSLIRDFSKEVKYL</sequence>
<dbReference type="Proteomes" id="UP001158576">
    <property type="component" value="Chromosome XSR"/>
</dbReference>
<dbReference type="InterPro" id="IPR023210">
    <property type="entry name" value="NADP_OxRdtase_dom"/>
</dbReference>
<dbReference type="PANTHER" id="PTHR11732">
    <property type="entry name" value="ALDO/KETO REDUCTASE"/>
    <property type="match status" value="1"/>
</dbReference>
<accession>A0ABN7SB57</accession>
<evidence type="ECO:0000313" key="3">
    <source>
        <dbReference type="EMBL" id="CAG5094519.1"/>
    </source>
</evidence>
<evidence type="ECO:0000256" key="1">
    <source>
        <dbReference type="ARBA" id="ARBA00007905"/>
    </source>
</evidence>
<dbReference type="PIRSF" id="PIRSF000097">
    <property type="entry name" value="AKR"/>
    <property type="match status" value="1"/>
</dbReference>
<dbReference type="Pfam" id="PF00248">
    <property type="entry name" value="Aldo_ket_red"/>
    <property type="match status" value="1"/>
</dbReference>
<organism evidence="3 4">
    <name type="scientific">Oikopleura dioica</name>
    <name type="common">Tunicate</name>
    <dbReference type="NCBI Taxonomy" id="34765"/>
    <lineage>
        <taxon>Eukaryota</taxon>
        <taxon>Metazoa</taxon>
        <taxon>Chordata</taxon>
        <taxon>Tunicata</taxon>
        <taxon>Appendicularia</taxon>
        <taxon>Copelata</taxon>
        <taxon>Oikopleuridae</taxon>
        <taxon>Oikopleura</taxon>
    </lineage>
</organism>
<dbReference type="EMBL" id="OU015569">
    <property type="protein sequence ID" value="CAG5094519.1"/>
    <property type="molecule type" value="Genomic_DNA"/>
</dbReference>
<name>A0ABN7SB57_OIKDI</name>
<protein>
    <submittedName>
        <fullName evidence="3">Oidioi.mRNA.OKI2018_I69.XSR.g13633.t1.cds</fullName>
    </submittedName>
</protein>
<gene>
    <name evidence="3" type="ORF">OKIOD_LOCUS5191</name>
</gene>
<proteinExistence type="inferred from homology"/>
<dbReference type="PROSITE" id="PS00798">
    <property type="entry name" value="ALDOKETO_REDUCTASE_1"/>
    <property type="match status" value="1"/>
</dbReference>
<keyword evidence="4" id="KW-1185">Reference proteome</keyword>
<dbReference type="PRINTS" id="PR00069">
    <property type="entry name" value="ALDKETRDTASE"/>
</dbReference>
<dbReference type="PROSITE" id="PS00063">
    <property type="entry name" value="ALDOKETO_REDUCTASE_3"/>
    <property type="match status" value="1"/>
</dbReference>
<dbReference type="PROSITE" id="PS00062">
    <property type="entry name" value="ALDOKETO_REDUCTASE_2"/>
    <property type="match status" value="1"/>
</dbReference>
<dbReference type="Gene3D" id="3.20.20.100">
    <property type="entry name" value="NADP-dependent oxidoreductase domain"/>
    <property type="match status" value="1"/>
</dbReference>
<dbReference type="SUPFAM" id="SSF51430">
    <property type="entry name" value="NAD(P)-linked oxidoreductase"/>
    <property type="match status" value="1"/>
</dbReference>
<reference evidence="3 4" key="1">
    <citation type="submission" date="2021-04" db="EMBL/GenBank/DDBJ databases">
        <authorList>
            <person name="Bliznina A."/>
        </authorList>
    </citation>
    <scope>NUCLEOTIDE SEQUENCE [LARGE SCALE GENOMIC DNA]</scope>
</reference>
<dbReference type="InterPro" id="IPR036812">
    <property type="entry name" value="NAD(P)_OxRdtase_dom_sf"/>
</dbReference>
<feature type="domain" description="NADP-dependent oxidoreductase" evidence="2">
    <location>
        <begin position="17"/>
        <end position="321"/>
    </location>
</feature>
<evidence type="ECO:0000313" key="4">
    <source>
        <dbReference type="Proteomes" id="UP001158576"/>
    </source>
</evidence>